<dbReference type="Pfam" id="PF05848">
    <property type="entry name" value="CtsR"/>
    <property type="match status" value="1"/>
</dbReference>
<evidence type="ECO:0000313" key="3">
    <source>
        <dbReference type="EMBL" id="MSV24918.1"/>
    </source>
</evidence>
<organism evidence="3 4">
    <name type="scientific">Selenomonas montiformis</name>
    <dbReference type="NCBI Taxonomy" id="2652285"/>
    <lineage>
        <taxon>Bacteria</taxon>
        <taxon>Bacillati</taxon>
        <taxon>Bacillota</taxon>
        <taxon>Negativicutes</taxon>
        <taxon>Selenomonadales</taxon>
        <taxon>Selenomonadaceae</taxon>
        <taxon>Selenomonas</taxon>
    </lineage>
</organism>
<feature type="domain" description="CtsR C-terminal dimerization" evidence="2">
    <location>
        <begin position="79"/>
        <end position="144"/>
    </location>
</feature>
<comment type="caution">
    <text evidence="3">The sequence shown here is derived from an EMBL/GenBank/DDBJ whole genome shotgun (WGS) entry which is preliminary data.</text>
</comment>
<dbReference type="Proteomes" id="UP000430222">
    <property type="component" value="Unassembled WGS sequence"/>
</dbReference>
<accession>A0A6I2URW9</accession>
<dbReference type="InterPro" id="IPR040465">
    <property type="entry name" value="CtsR_N"/>
</dbReference>
<dbReference type="RefSeq" id="WP_154620675.1">
    <property type="nucleotide sequence ID" value="NZ_CBCTNG010000017.1"/>
</dbReference>
<dbReference type="InterPro" id="IPR041902">
    <property type="entry name" value="CtsR_N_sf"/>
</dbReference>
<protein>
    <submittedName>
        <fullName evidence="3">CtsR family transcriptional regulator</fullName>
    </submittedName>
</protein>
<evidence type="ECO:0000259" key="2">
    <source>
        <dbReference type="Pfam" id="PF17727"/>
    </source>
</evidence>
<evidence type="ECO:0000313" key="4">
    <source>
        <dbReference type="Proteomes" id="UP000430222"/>
    </source>
</evidence>
<gene>
    <name evidence="3" type="ORF">FYJ78_06930</name>
</gene>
<sequence length="150" mass="17337">MSNIADLIEAYILRQLAARQDGKVELRRTDIADEISCAPSQISYVLSTRFTQDKGFVVESRRGLGGYIRIVQIPMKNMVYQDMLEKIDEETELPLVQSMVHYLLKHQMVTNREAALMMQFVVSVYQAEHITPKERVHLLKSMIMTLENFS</sequence>
<dbReference type="InterPro" id="IPR041473">
    <property type="entry name" value="CtsR_C"/>
</dbReference>
<evidence type="ECO:0000259" key="1">
    <source>
        <dbReference type="Pfam" id="PF05848"/>
    </source>
</evidence>
<feature type="domain" description="CtsR N-terminal HTH" evidence="1">
    <location>
        <begin position="3"/>
        <end position="73"/>
    </location>
</feature>
<proteinExistence type="predicted"/>
<dbReference type="EMBL" id="VUNL01000006">
    <property type="protein sequence ID" value="MSV24918.1"/>
    <property type="molecule type" value="Genomic_DNA"/>
</dbReference>
<name>A0A6I2URW9_9FIRM</name>
<reference evidence="3 4" key="1">
    <citation type="submission" date="2019-08" db="EMBL/GenBank/DDBJ databases">
        <title>In-depth cultivation of the pig gut microbiome towards novel bacterial diversity and tailored functional studies.</title>
        <authorList>
            <person name="Wylensek D."/>
            <person name="Hitch T.C.A."/>
            <person name="Clavel T."/>
        </authorList>
    </citation>
    <scope>NUCLEOTIDE SEQUENCE [LARGE SCALE GENOMIC DNA]</scope>
    <source>
        <strain evidence="4">WCA-380-WT-3B3</strain>
    </source>
</reference>
<dbReference type="Pfam" id="PF17727">
    <property type="entry name" value="CtsR_C"/>
    <property type="match status" value="1"/>
</dbReference>
<dbReference type="Gene3D" id="3.30.56.130">
    <property type="entry name" value="Transcriptional regulator CtsR, winged HTH domain"/>
    <property type="match status" value="1"/>
</dbReference>
<dbReference type="AlphaFoldDB" id="A0A6I2URW9"/>
<keyword evidence="4" id="KW-1185">Reference proteome</keyword>